<dbReference type="Proteomes" id="UP000321960">
    <property type="component" value="Unassembled WGS sequence"/>
</dbReference>
<keyword evidence="11" id="KW-1185">Reference proteome</keyword>
<evidence type="ECO:0000256" key="1">
    <source>
        <dbReference type="ARBA" id="ARBA00004459"/>
    </source>
</evidence>
<sequence>MGVPAKRAGPASMLPSRSLKLLAAAGAITLAVSACGRRGALEPPVGAARPEPAAVGTQAPASARTLPTSIGLGGGAAAPDAAAVQAGDELPLSAIPPAGTEAPQTTTRGAKRGYTIPRQPFILDPLL</sequence>
<evidence type="ECO:0000313" key="11">
    <source>
        <dbReference type="Proteomes" id="UP001156856"/>
    </source>
</evidence>
<comment type="caution">
    <text evidence="8">The sequence shown here is derived from an EMBL/GenBank/DDBJ whole genome shotgun (WGS) entry which is preliminary data.</text>
</comment>
<dbReference type="Proteomes" id="UP001156856">
    <property type="component" value="Unassembled WGS sequence"/>
</dbReference>
<organism evidence="8 10">
    <name type="scientific">Methylobacterium oxalidis</name>
    <dbReference type="NCBI Taxonomy" id="944322"/>
    <lineage>
        <taxon>Bacteria</taxon>
        <taxon>Pseudomonadati</taxon>
        <taxon>Pseudomonadota</taxon>
        <taxon>Alphaproteobacteria</taxon>
        <taxon>Hyphomicrobiales</taxon>
        <taxon>Methylobacteriaceae</taxon>
        <taxon>Methylobacterium</taxon>
    </lineage>
</organism>
<dbReference type="PROSITE" id="PS51257">
    <property type="entry name" value="PROKAR_LIPOPROTEIN"/>
    <property type="match status" value="1"/>
</dbReference>
<dbReference type="InterPro" id="IPR032831">
    <property type="entry name" value="LptM_cons"/>
</dbReference>
<name>A0A512IXD9_9HYPH</name>
<keyword evidence="5" id="KW-0998">Cell outer membrane</keyword>
<evidence type="ECO:0000256" key="5">
    <source>
        <dbReference type="ARBA" id="ARBA00023237"/>
    </source>
</evidence>
<comment type="subcellular location">
    <subcellularLocation>
        <location evidence="1">Cell outer membrane</location>
        <topology evidence="1">Lipid-anchor</topology>
    </subcellularLocation>
</comment>
<dbReference type="EMBL" id="BSPK01000117">
    <property type="protein sequence ID" value="GLS67750.1"/>
    <property type="molecule type" value="Genomic_DNA"/>
</dbReference>
<dbReference type="EMBL" id="BJZU01000004">
    <property type="protein sequence ID" value="GEP02371.1"/>
    <property type="molecule type" value="Genomic_DNA"/>
</dbReference>
<evidence type="ECO:0000313" key="8">
    <source>
        <dbReference type="EMBL" id="GEP02371.1"/>
    </source>
</evidence>
<keyword evidence="6" id="KW-0449">Lipoprotein</keyword>
<evidence type="ECO:0008006" key="12">
    <source>
        <dbReference type="Google" id="ProtNLM"/>
    </source>
</evidence>
<protein>
    <recommendedName>
        <fullName evidence="12">Lipoprotein</fullName>
    </recommendedName>
</protein>
<keyword evidence="2" id="KW-0732">Signal</keyword>
<reference evidence="11" key="2">
    <citation type="journal article" date="2019" name="Int. J. Syst. Evol. Microbiol.">
        <title>The Global Catalogue of Microorganisms (GCM) 10K type strain sequencing project: providing services to taxonomists for standard genome sequencing and annotation.</title>
        <authorList>
            <consortium name="The Broad Institute Genomics Platform"/>
            <consortium name="The Broad Institute Genome Sequencing Center for Infectious Disease"/>
            <person name="Wu L."/>
            <person name="Ma J."/>
        </authorList>
    </citation>
    <scope>NUCLEOTIDE SEQUENCE [LARGE SCALE GENOMIC DNA]</scope>
    <source>
        <strain evidence="11">NBRC 107715</strain>
    </source>
</reference>
<keyword evidence="4" id="KW-0564">Palmitate</keyword>
<evidence type="ECO:0000256" key="2">
    <source>
        <dbReference type="ARBA" id="ARBA00022729"/>
    </source>
</evidence>
<dbReference type="AlphaFoldDB" id="A0A512IXD9"/>
<evidence type="ECO:0000256" key="6">
    <source>
        <dbReference type="ARBA" id="ARBA00023288"/>
    </source>
</evidence>
<evidence type="ECO:0000256" key="4">
    <source>
        <dbReference type="ARBA" id="ARBA00023139"/>
    </source>
</evidence>
<accession>A0A512IXD9</accession>
<proteinExistence type="predicted"/>
<reference evidence="9" key="4">
    <citation type="submission" date="2023-01" db="EMBL/GenBank/DDBJ databases">
        <title>Draft genome sequence of Methylobacterium oxalidis strain NBRC 107715.</title>
        <authorList>
            <person name="Sun Q."/>
            <person name="Mori K."/>
        </authorList>
    </citation>
    <scope>NUCLEOTIDE SEQUENCE</scope>
    <source>
        <strain evidence="9">NBRC 107715</strain>
    </source>
</reference>
<reference evidence="9" key="1">
    <citation type="journal article" date="2014" name="Int. J. Syst. Evol. Microbiol.">
        <title>Complete genome of a new Firmicutes species belonging to the dominant human colonic microbiota ('Ruminococcus bicirculans') reveals two chromosomes and a selective capacity to utilize plant glucans.</title>
        <authorList>
            <consortium name="NISC Comparative Sequencing Program"/>
            <person name="Wegmann U."/>
            <person name="Louis P."/>
            <person name="Goesmann A."/>
            <person name="Henrissat B."/>
            <person name="Duncan S.H."/>
            <person name="Flint H.J."/>
        </authorList>
    </citation>
    <scope>NUCLEOTIDE SEQUENCE</scope>
    <source>
        <strain evidence="9">NBRC 107715</strain>
    </source>
</reference>
<dbReference type="NCBIfam" id="NF047847">
    <property type="entry name" value="SS_mature_LptM"/>
    <property type="match status" value="1"/>
</dbReference>
<feature type="region of interest" description="Disordered" evidence="7">
    <location>
        <begin position="92"/>
        <end position="112"/>
    </location>
</feature>
<evidence type="ECO:0000313" key="9">
    <source>
        <dbReference type="EMBL" id="GLS67750.1"/>
    </source>
</evidence>
<evidence type="ECO:0000256" key="7">
    <source>
        <dbReference type="SAM" id="MobiDB-lite"/>
    </source>
</evidence>
<feature type="region of interest" description="Disordered" evidence="7">
    <location>
        <begin position="40"/>
        <end position="62"/>
    </location>
</feature>
<evidence type="ECO:0000256" key="3">
    <source>
        <dbReference type="ARBA" id="ARBA00023136"/>
    </source>
</evidence>
<keyword evidence="3" id="KW-0472">Membrane</keyword>
<reference evidence="8 10" key="3">
    <citation type="submission" date="2019-07" db="EMBL/GenBank/DDBJ databases">
        <title>Whole genome shotgun sequence of Methylobacterium oxalidis NBRC 107715.</title>
        <authorList>
            <person name="Hosoyama A."/>
            <person name="Uohara A."/>
            <person name="Ohji S."/>
            <person name="Ichikawa N."/>
        </authorList>
    </citation>
    <scope>NUCLEOTIDE SEQUENCE [LARGE SCALE GENOMIC DNA]</scope>
    <source>
        <strain evidence="8 10">NBRC 107715</strain>
    </source>
</reference>
<evidence type="ECO:0000313" key="10">
    <source>
        <dbReference type="Proteomes" id="UP000321960"/>
    </source>
</evidence>
<gene>
    <name evidence="9" type="ORF">GCM10007888_61350</name>
    <name evidence="8" type="ORF">MOX02_04090</name>
</gene>